<evidence type="ECO:0000313" key="1">
    <source>
        <dbReference type="EnsemblMetazoa" id="PPA37668.1"/>
    </source>
</evidence>
<dbReference type="PANTHER" id="PTHR33435:SF3">
    <property type="entry name" value="PROTEIN CBG21870"/>
    <property type="match status" value="1"/>
</dbReference>
<keyword evidence="2" id="KW-1185">Reference proteome</keyword>
<gene>
    <name evidence="1" type="primary">WBGene00276037</name>
</gene>
<proteinExistence type="predicted"/>
<name>A0A2A6BAX3_PRIPA</name>
<evidence type="ECO:0000313" key="2">
    <source>
        <dbReference type="Proteomes" id="UP000005239"/>
    </source>
</evidence>
<dbReference type="Proteomes" id="UP000005239">
    <property type="component" value="Unassembled WGS sequence"/>
</dbReference>
<reference evidence="2" key="1">
    <citation type="journal article" date="2008" name="Nat. Genet.">
        <title>The Pristionchus pacificus genome provides a unique perspective on nematode lifestyle and parasitism.</title>
        <authorList>
            <person name="Dieterich C."/>
            <person name="Clifton S.W."/>
            <person name="Schuster L.N."/>
            <person name="Chinwalla A."/>
            <person name="Delehaunty K."/>
            <person name="Dinkelacker I."/>
            <person name="Fulton L."/>
            <person name="Fulton R."/>
            <person name="Godfrey J."/>
            <person name="Minx P."/>
            <person name="Mitreva M."/>
            <person name="Roeseler W."/>
            <person name="Tian H."/>
            <person name="Witte H."/>
            <person name="Yang S.P."/>
            <person name="Wilson R.K."/>
            <person name="Sommer R.J."/>
        </authorList>
    </citation>
    <scope>NUCLEOTIDE SEQUENCE [LARGE SCALE GENOMIC DNA]</scope>
    <source>
        <strain evidence="2">PS312</strain>
    </source>
</reference>
<dbReference type="AlphaFoldDB" id="A0A2A6BAX3"/>
<dbReference type="PANTHER" id="PTHR33435">
    <property type="entry name" value="PROTEIN CBG21870-RELATED"/>
    <property type="match status" value="1"/>
</dbReference>
<protein>
    <submittedName>
        <fullName evidence="1">Uncharacterized protein</fullName>
    </submittedName>
</protein>
<accession>A0A2A6BAX3</accession>
<sequence length="357" mass="40147">GFIYKEDRKDPSVLDSVIEIIKERNSILVLADKNPKLLDALDTAKAIEGASGASSSALLQAMMIAQTLTQVQPQSNDRKRRAASPSSPFGPFDLYSLCSRVGITKFTPHQLRGGGAMESIRRGASIDQAPVPLPVEPFRPQHTQKIEDGQHPGPKPTFESHIADDHTCVPPCYDEHVEMWEKQYKAYLEKIGDKGRLALIDQGKVVEEEEEKADTVVLVDKKADGKRSTVMKVTVCLFSAARAPRSKPMTPQRITDRTGHRTRAFEGRKSAESTGRFTRTAVVREQRRDDRLWRGRTVEPDRRIETILVLIPPTSDEETREAVGRVTDLERKDPGKTWNQQEEPILSRSQRLTINYK</sequence>
<dbReference type="EnsemblMetazoa" id="PPA37668.1">
    <property type="protein sequence ID" value="PPA37668.1"/>
    <property type="gene ID" value="WBGene00276037"/>
</dbReference>
<accession>A0A8R1UTD6</accession>
<reference evidence="1" key="2">
    <citation type="submission" date="2022-06" db="UniProtKB">
        <authorList>
            <consortium name="EnsemblMetazoa"/>
        </authorList>
    </citation>
    <scope>IDENTIFICATION</scope>
    <source>
        <strain evidence="1">PS312</strain>
    </source>
</reference>
<organism evidence="1 2">
    <name type="scientific">Pristionchus pacificus</name>
    <name type="common">Parasitic nematode worm</name>
    <dbReference type="NCBI Taxonomy" id="54126"/>
    <lineage>
        <taxon>Eukaryota</taxon>
        <taxon>Metazoa</taxon>
        <taxon>Ecdysozoa</taxon>
        <taxon>Nematoda</taxon>
        <taxon>Chromadorea</taxon>
        <taxon>Rhabditida</taxon>
        <taxon>Rhabditina</taxon>
        <taxon>Diplogasteromorpha</taxon>
        <taxon>Diplogasteroidea</taxon>
        <taxon>Neodiplogasteridae</taxon>
        <taxon>Pristionchus</taxon>
    </lineage>
</organism>